<evidence type="ECO:0000313" key="3">
    <source>
        <dbReference type="Proteomes" id="UP001603857"/>
    </source>
</evidence>
<accession>A0ABD1L8S3</accession>
<dbReference type="AlphaFoldDB" id="A0ABD1L8S3"/>
<keyword evidence="3" id="KW-1185">Reference proteome</keyword>
<dbReference type="Pfam" id="PF25284">
    <property type="entry name" value="DUF7874"/>
    <property type="match status" value="1"/>
</dbReference>
<dbReference type="EMBL" id="JBGMDY010000010">
    <property type="protein sequence ID" value="KAL2319915.1"/>
    <property type="molecule type" value="Genomic_DNA"/>
</dbReference>
<comment type="caution">
    <text evidence="2">The sequence shown here is derived from an EMBL/GenBank/DDBJ whole genome shotgun (WGS) entry which is preliminary data.</text>
</comment>
<protein>
    <recommendedName>
        <fullName evidence="4">Calcium ion-binding protein</fullName>
    </recommendedName>
</protein>
<name>A0ABD1L8S3_9FABA</name>
<keyword evidence="1" id="KW-1133">Transmembrane helix</keyword>
<keyword evidence="1" id="KW-0472">Membrane</keyword>
<reference evidence="2 3" key="1">
    <citation type="submission" date="2024-08" db="EMBL/GenBank/DDBJ databases">
        <title>Insights into the chromosomal genome structure of Flemingia macrophylla.</title>
        <authorList>
            <person name="Ding Y."/>
            <person name="Zhao Y."/>
            <person name="Bi W."/>
            <person name="Wu M."/>
            <person name="Zhao G."/>
            <person name="Gong Y."/>
            <person name="Li W."/>
            <person name="Zhang P."/>
        </authorList>
    </citation>
    <scope>NUCLEOTIDE SEQUENCE [LARGE SCALE GENOMIC DNA]</scope>
    <source>
        <strain evidence="2">DYQJB</strain>
        <tissue evidence="2">Leaf</tissue>
    </source>
</reference>
<organism evidence="2 3">
    <name type="scientific">Flemingia macrophylla</name>
    <dbReference type="NCBI Taxonomy" id="520843"/>
    <lineage>
        <taxon>Eukaryota</taxon>
        <taxon>Viridiplantae</taxon>
        <taxon>Streptophyta</taxon>
        <taxon>Embryophyta</taxon>
        <taxon>Tracheophyta</taxon>
        <taxon>Spermatophyta</taxon>
        <taxon>Magnoliopsida</taxon>
        <taxon>eudicotyledons</taxon>
        <taxon>Gunneridae</taxon>
        <taxon>Pentapetalae</taxon>
        <taxon>rosids</taxon>
        <taxon>fabids</taxon>
        <taxon>Fabales</taxon>
        <taxon>Fabaceae</taxon>
        <taxon>Papilionoideae</taxon>
        <taxon>50 kb inversion clade</taxon>
        <taxon>NPAAA clade</taxon>
        <taxon>indigoferoid/millettioid clade</taxon>
        <taxon>Phaseoleae</taxon>
        <taxon>Flemingia</taxon>
    </lineage>
</organism>
<gene>
    <name evidence="2" type="ORF">Fmac_028884</name>
</gene>
<sequence length="168" mass="18627">MGNLPSFLGGQGADLPSQMMNWISGTLYDRFIHKQINDEEEFCSAILDIFNDVNMALPGKHYDAPARQEIEKLYNDWKSTTDEGKLKYFKEFIIEKVNLSKADESMMITGLVAPPVAMVAKKTGQSVPQISGVIKVIPDVVFVPAATIASLIVAKLLFNRMAFKDIPS</sequence>
<proteinExistence type="predicted"/>
<dbReference type="InterPro" id="IPR057196">
    <property type="entry name" value="DUF7874"/>
</dbReference>
<feature type="transmembrane region" description="Helical" evidence="1">
    <location>
        <begin position="140"/>
        <end position="158"/>
    </location>
</feature>
<evidence type="ECO:0008006" key="4">
    <source>
        <dbReference type="Google" id="ProtNLM"/>
    </source>
</evidence>
<dbReference type="PANTHER" id="PTHR37754">
    <property type="entry name" value="CALCIUM ION-BINDING PROTEIN"/>
    <property type="match status" value="1"/>
</dbReference>
<evidence type="ECO:0000256" key="1">
    <source>
        <dbReference type="SAM" id="Phobius"/>
    </source>
</evidence>
<evidence type="ECO:0000313" key="2">
    <source>
        <dbReference type="EMBL" id="KAL2319915.1"/>
    </source>
</evidence>
<dbReference type="PANTHER" id="PTHR37754:SF1">
    <property type="entry name" value="CALCIUM ION-BINDING PROTEIN"/>
    <property type="match status" value="1"/>
</dbReference>
<keyword evidence="1" id="KW-0812">Transmembrane</keyword>
<dbReference type="Proteomes" id="UP001603857">
    <property type="component" value="Unassembled WGS sequence"/>
</dbReference>